<keyword evidence="2" id="KW-1185">Reference proteome</keyword>
<protein>
    <submittedName>
        <fullName evidence="1">Uncharacterized protein</fullName>
    </submittedName>
</protein>
<reference evidence="1 2" key="1">
    <citation type="journal article" date="2018" name="Front. Plant Sci.">
        <title>Red Clover (Trifolium pratense) and Zigzag Clover (T. medium) - A Picture of Genomic Similarities and Differences.</title>
        <authorList>
            <person name="Dluhosova J."/>
            <person name="Istvanek J."/>
            <person name="Nedelnik J."/>
            <person name="Repkova J."/>
        </authorList>
    </citation>
    <scope>NUCLEOTIDE SEQUENCE [LARGE SCALE GENOMIC DNA]</scope>
    <source>
        <strain evidence="2">cv. 10/8</strain>
        <tissue evidence="1">Leaf</tissue>
    </source>
</reference>
<comment type="caution">
    <text evidence="1">The sequence shown here is derived from an EMBL/GenBank/DDBJ whole genome shotgun (WGS) entry which is preliminary data.</text>
</comment>
<dbReference type="AlphaFoldDB" id="A0A392UIT7"/>
<dbReference type="EMBL" id="LXQA010838671">
    <property type="protein sequence ID" value="MCI73451.1"/>
    <property type="molecule type" value="Genomic_DNA"/>
</dbReference>
<dbReference type="Proteomes" id="UP000265520">
    <property type="component" value="Unassembled WGS sequence"/>
</dbReference>
<proteinExistence type="predicted"/>
<name>A0A392UIT7_9FABA</name>
<feature type="non-terminal residue" evidence="1">
    <location>
        <position position="1"/>
    </location>
</feature>
<organism evidence="1 2">
    <name type="scientific">Trifolium medium</name>
    <dbReference type="NCBI Taxonomy" id="97028"/>
    <lineage>
        <taxon>Eukaryota</taxon>
        <taxon>Viridiplantae</taxon>
        <taxon>Streptophyta</taxon>
        <taxon>Embryophyta</taxon>
        <taxon>Tracheophyta</taxon>
        <taxon>Spermatophyta</taxon>
        <taxon>Magnoliopsida</taxon>
        <taxon>eudicotyledons</taxon>
        <taxon>Gunneridae</taxon>
        <taxon>Pentapetalae</taxon>
        <taxon>rosids</taxon>
        <taxon>fabids</taxon>
        <taxon>Fabales</taxon>
        <taxon>Fabaceae</taxon>
        <taxon>Papilionoideae</taxon>
        <taxon>50 kb inversion clade</taxon>
        <taxon>NPAAA clade</taxon>
        <taxon>Hologalegina</taxon>
        <taxon>IRL clade</taxon>
        <taxon>Trifolieae</taxon>
        <taxon>Trifolium</taxon>
    </lineage>
</organism>
<evidence type="ECO:0000313" key="1">
    <source>
        <dbReference type="EMBL" id="MCI73451.1"/>
    </source>
</evidence>
<evidence type="ECO:0000313" key="2">
    <source>
        <dbReference type="Proteomes" id="UP000265520"/>
    </source>
</evidence>
<sequence length="17" mass="2061">IEVWNPLMEMELNTDLN</sequence>
<accession>A0A392UIT7</accession>